<dbReference type="PANTHER" id="PTHR43148">
    <property type="entry name" value="GLYCERALDEHYDE-3-PHOSPHATE DEHYDROGENASE 2"/>
    <property type="match status" value="1"/>
</dbReference>
<dbReference type="Pfam" id="PF00044">
    <property type="entry name" value="Gp_dh_N"/>
    <property type="match status" value="1"/>
</dbReference>
<evidence type="ECO:0000256" key="3">
    <source>
        <dbReference type="ARBA" id="ARBA00023002"/>
    </source>
</evidence>
<dbReference type="RefSeq" id="WP_161431558.1">
    <property type="nucleotide sequence ID" value="NZ_WUTT01000001.1"/>
</dbReference>
<dbReference type="SMART" id="SM00846">
    <property type="entry name" value="Gp_dh_N"/>
    <property type="match status" value="1"/>
</dbReference>
<dbReference type="PROSITE" id="PS00071">
    <property type="entry name" value="GAPDH"/>
    <property type="match status" value="1"/>
</dbReference>
<evidence type="ECO:0000256" key="7">
    <source>
        <dbReference type="RuleBase" id="RU000397"/>
    </source>
</evidence>
<feature type="domain" description="Glyceraldehyde 3-phosphate dehydrogenase NAD(P) binding" evidence="8">
    <location>
        <begin position="3"/>
        <end position="177"/>
    </location>
</feature>
<reference evidence="9 10" key="1">
    <citation type="submission" date="2019-12" db="EMBL/GenBank/DDBJ databases">
        <title>Draft genome sequencing of Halomonas alimentaria DSM 15356.</title>
        <authorList>
            <person name="Pandiyan K."/>
            <person name="Kushwaha P."/>
            <person name="Gowdham M."/>
            <person name="Chakdar H."/>
            <person name="Singh A."/>
            <person name="Kumar M."/>
            <person name="Saxena A.K."/>
        </authorList>
    </citation>
    <scope>NUCLEOTIDE SEQUENCE [LARGE SCALE GENOMIC DNA]</scope>
    <source>
        <strain evidence="9 10">DSM 15356</strain>
    </source>
</reference>
<dbReference type="SUPFAM" id="SSF55347">
    <property type="entry name" value="Glyceraldehyde-3-phosphate dehydrogenase-like, C-terminal domain"/>
    <property type="match status" value="1"/>
</dbReference>
<protein>
    <submittedName>
        <fullName evidence="9">Erythrose-4-phosphate dehydrogenase</fullName>
    </submittedName>
</protein>
<evidence type="ECO:0000256" key="6">
    <source>
        <dbReference type="PIRSR" id="PIRSR000149-4"/>
    </source>
</evidence>
<feature type="binding site" evidence="5">
    <location>
        <position position="145"/>
    </location>
    <ligand>
        <name>NAD(+)</name>
        <dbReference type="ChEBI" id="CHEBI:57540"/>
    </ligand>
</feature>
<keyword evidence="3" id="KW-0560">Oxidoreductase</keyword>
<evidence type="ECO:0000313" key="9">
    <source>
        <dbReference type="EMBL" id="NAW34256.1"/>
    </source>
</evidence>
<dbReference type="FunFam" id="3.40.50.720:FF:000001">
    <property type="entry name" value="Glyceraldehyde-3-phosphate dehydrogenase"/>
    <property type="match status" value="1"/>
</dbReference>
<dbReference type="InterPro" id="IPR020829">
    <property type="entry name" value="GlycerAld_3-P_DH_cat"/>
</dbReference>
<evidence type="ECO:0000256" key="5">
    <source>
        <dbReference type="PIRSR" id="PIRSR000149-3"/>
    </source>
</evidence>
<accession>A0A7X4W6Z5</accession>
<dbReference type="AlphaFoldDB" id="A0A7X4W6Z5"/>
<comment type="caution">
    <text evidence="9">The sequence shown here is derived from an EMBL/GenBank/DDBJ whole genome shotgun (WGS) entry which is preliminary data.</text>
</comment>
<dbReference type="PRINTS" id="PR00078">
    <property type="entry name" value="G3PDHDRGNASE"/>
</dbReference>
<dbReference type="CDD" id="cd23937">
    <property type="entry name" value="GAPDH_C_E4PDH"/>
    <property type="match status" value="1"/>
</dbReference>
<evidence type="ECO:0000256" key="2">
    <source>
        <dbReference type="ARBA" id="ARBA00011881"/>
    </source>
</evidence>
<organism evidence="9 10">
    <name type="scientific">Halomonas alimentaria</name>
    <dbReference type="NCBI Taxonomy" id="147248"/>
    <lineage>
        <taxon>Bacteria</taxon>
        <taxon>Pseudomonadati</taxon>
        <taxon>Pseudomonadota</taxon>
        <taxon>Gammaproteobacteria</taxon>
        <taxon>Oceanospirillales</taxon>
        <taxon>Halomonadaceae</taxon>
        <taxon>Halomonas</taxon>
    </lineage>
</organism>
<keyword evidence="5" id="KW-0547">Nucleotide-binding</keyword>
<dbReference type="Proteomes" id="UP000487929">
    <property type="component" value="Unassembled WGS sequence"/>
</dbReference>
<dbReference type="InterPro" id="IPR020831">
    <property type="entry name" value="GlycerAld/Erythrose_P_DH"/>
</dbReference>
<dbReference type="InterPro" id="IPR020828">
    <property type="entry name" value="GlycerAld_3-P_DH_NAD(P)-bd"/>
</dbReference>
<comment type="subunit">
    <text evidence="2">Homotetramer.</text>
</comment>
<feature type="binding site" evidence="5">
    <location>
        <begin position="12"/>
        <end position="13"/>
    </location>
    <ligand>
        <name>NAD(+)</name>
        <dbReference type="ChEBI" id="CHEBI:57540"/>
    </ligand>
</feature>
<feature type="active site" description="Nucleophile" evidence="4">
    <location>
        <position position="177"/>
    </location>
</feature>
<dbReference type="Gene3D" id="3.40.50.720">
    <property type="entry name" value="NAD(P)-binding Rossmann-like Domain"/>
    <property type="match status" value="1"/>
</dbReference>
<evidence type="ECO:0000259" key="8">
    <source>
        <dbReference type="SMART" id="SM00846"/>
    </source>
</evidence>
<dbReference type="CDD" id="cd17892">
    <property type="entry name" value="GAPDH_N_E4PDH"/>
    <property type="match status" value="1"/>
</dbReference>
<evidence type="ECO:0000313" key="10">
    <source>
        <dbReference type="Proteomes" id="UP000487929"/>
    </source>
</evidence>
<sequence>MAHRIAINGYGRIGQCVLRALIEQNRAEKHRAEQQEGAAQRRTGPLDHEPELEIVAINELSDLATIAYLTRYDTTHGRFPGEVSARDGQLVVDGRAIRVLSEPDPDRLPWAELGIDLVLECSGSFKERATAERHLAAGAGRLLFSQPAEADVDATIVSGINDHELAPTQRIVSAASCTTNCLVPVLTVLDEALGIEHGVTTTIHSAMNDQPVIDAYHQTDLRLTRSAMHSIVPVDTGLARGINRLMPHLAGRFECLHVRVPTINVSVMDLAITVRRDTSAAEVNALLAEASRGRLAGLLGYTEEPMASVDFNHDPRSGIVDATQTRVAGGRLIKLLCWFDNEWGFANRMLDVARRLAAMPLDTP</sequence>
<evidence type="ECO:0000256" key="1">
    <source>
        <dbReference type="ARBA" id="ARBA00007406"/>
    </source>
</evidence>
<feature type="binding site" evidence="5">
    <location>
        <position position="341"/>
    </location>
    <ligand>
        <name>NAD(+)</name>
        <dbReference type="ChEBI" id="CHEBI:57540"/>
    </ligand>
</feature>
<dbReference type="PIRSF" id="PIRSF000149">
    <property type="entry name" value="GAP_DH"/>
    <property type="match status" value="1"/>
</dbReference>
<dbReference type="GO" id="GO:0051287">
    <property type="term" value="F:NAD binding"/>
    <property type="evidence" value="ECO:0007669"/>
    <property type="project" value="InterPro"/>
</dbReference>
<dbReference type="SUPFAM" id="SSF51735">
    <property type="entry name" value="NAD(P)-binding Rossmann-fold domains"/>
    <property type="match status" value="1"/>
</dbReference>
<dbReference type="Gene3D" id="3.30.360.10">
    <property type="entry name" value="Dihydrodipicolinate Reductase, domain 2"/>
    <property type="match status" value="1"/>
</dbReference>
<gene>
    <name evidence="9" type="ORF">GRB96_07480</name>
</gene>
<keyword evidence="10" id="KW-1185">Reference proteome</keyword>
<evidence type="ECO:0000256" key="4">
    <source>
        <dbReference type="PIRSR" id="PIRSR000149-1"/>
    </source>
</evidence>
<dbReference type="FunFam" id="3.30.360.10:FF:000002">
    <property type="entry name" value="Glyceraldehyde-3-phosphate dehydrogenase"/>
    <property type="match status" value="1"/>
</dbReference>
<feature type="site" description="Activates thiol group during catalysis" evidence="6">
    <location>
        <position position="204"/>
    </location>
</feature>
<dbReference type="OrthoDB" id="9803304at2"/>
<dbReference type="InterPro" id="IPR020830">
    <property type="entry name" value="GlycerAld_3-P_DH_AS"/>
</dbReference>
<dbReference type="Pfam" id="PF02800">
    <property type="entry name" value="Gp_dh_C"/>
    <property type="match status" value="1"/>
</dbReference>
<dbReference type="InterPro" id="IPR036291">
    <property type="entry name" value="NAD(P)-bd_dom_sf"/>
</dbReference>
<keyword evidence="5" id="KW-0520">NAD</keyword>
<name>A0A7X4W6Z5_9GAMM</name>
<comment type="similarity">
    <text evidence="1 7">Belongs to the glyceraldehyde-3-phosphate dehydrogenase family.</text>
</comment>
<dbReference type="GO" id="GO:0016620">
    <property type="term" value="F:oxidoreductase activity, acting on the aldehyde or oxo group of donors, NAD or NADP as acceptor"/>
    <property type="evidence" value="ECO:0007669"/>
    <property type="project" value="InterPro"/>
</dbReference>
<dbReference type="EMBL" id="WUTT01000001">
    <property type="protein sequence ID" value="NAW34256.1"/>
    <property type="molecule type" value="Genomic_DNA"/>
</dbReference>
<proteinExistence type="inferred from homology"/>